<dbReference type="AlphaFoldDB" id="A0AAW8U0Y7"/>
<keyword evidence="1" id="KW-0472">Membrane</keyword>
<dbReference type="Proteomes" id="UP001256711">
    <property type="component" value="Unassembled WGS sequence"/>
</dbReference>
<reference evidence="2" key="1">
    <citation type="submission" date="2023-03" db="EMBL/GenBank/DDBJ databases">
        <authorList>
            <person name="Shen W."/>
            <person name="Cai J."/>
        </authorList>
    </citation>
    <scope>NUCLEOTIDE SEQUENCE</scope>
    <source>
        <strain evidence="2">B226-2</strain>
    </source>
</reference>
<dbReference type="EMBL" id="JARQBJ010000002">
    <property type="protein sequence ID" value="MDT2809633.1"/>
    <property type="molecule type" value="Genomic_DNA"/>
</dbReference>
<accession>A0AAW8U0Y7</accession>
<keyword evidence="1" id="KW-0812">Transmembrane</keyword>
<gene>
    <name evidence="2" type="ORF">P7H43_03985</name>
</gene>
<keyword evidence="1" id="KW-1133">Transmembrane helix</keyword>
<dbReference type="RefSeq" id="WP_311835091.1">
    <property type="nucleotide sequence ID" value="NZ_JARQBJ010000002.1"/>
</dbReference>
<organism evidence="2 3">
    <name type="scientific">Enterococcus asini</name>
    <dbReference type="NCBI Taxonomy" id="57732"/>
    <lineage>
        <taxon>Bacteria</taxon>
        <taxon>Bacillati</taxon>
        <taxon>Bacillota</taxon>
        <taxon>Bacilli</taxon>
        <taxon>Lactobacillales</taxon>
        <taxon>Enterococcaceae</taxon>
        <taxon>Enterococcus</taxon>
    </lineage>
</organism>
<name>A0AAW8U0Y7_9ENTE</name>
<proteinExistence type="predicted"/>
<feature type="transmembrane region" description="Helical" evidence="1">
    <location>
        <begin position="28"/>
        <end position="51"/>
    </location>
</feature>
<evidence type="ECO:0000256" key="1">
    <source>
        <dbReference type="SAM" id="Phobius"/>
    </source>
</evidence>
<protein>
    <submittedName>
        <fullName evidence="2">Uncharacterized protein</fullName>
    </submittedName>
</protein>
<evidence type="ECO:0000313" key="3">
    <source>
        <dbReference type="Proteomes" id="UP001256711"/>
    </source>
</evidence>
<evidence type="ECO:0000313" key="2">
    <source>
        <dbReference type="EMBL" id="MDT2809633.1"/>
    </source>
</evidence>
<sequence>MKQKLAWTLSLLFGVCLGIGTFPELIESIFFCVTLGILGLVLLVVIWDLLLKQCDWWRK</sequence>
<comment type="caution">
    <text evidence="2">The sequence shown here is derived from an EMBL/GenBank/DDBJ whole genome shotgun (WGS) entry which is preliminary data.</text>
</comment>